<evidence type="ECO:0000313" key="1">
    <source>
        <dbReference type="EMBL" id="MCI28358.1"/>
    </source>
</evidence>
<protein>
    <submittedName>
        <fullName evidence="1">Uncharacterized protein</fullName>
    </submittedName>
</protein>
<dbReference type="EMBL" id="LXQA010165224">
    <property type="protein sequence ID" value="MCI28358.1"/>
    <property type="molecule type" value="Genomic_DNA"/>
</dbReference>
<sequence>FMIRCNCSGSRLYCCEVVSVTEGDSSFTGLLLFHDA</sequence>
<proteinExistence type="predicted"/>
<reference evidence="1 2" key="1">
    <citation type="journal article" date="2018" name="Front. Plant Sci.">
        <title>Red Clover (Trifolium pratense) and Zigzag Clover (T. medium) - A Picture of Genomic Similarities and Differences.</title>
        <authorList>
            <person name="Dluhosova J."/>
            <person name="Istvanek J."/>
            <person name="Nedelnik J."/>
            <person name="Repkova J."/>
        </authorList>
    </citation>
    <scope>NUCLEOTIDE SEQUENCE [LARGE SCALE GENOMIC DNA]</scope>
    <source>
        <strain evidence="2">cv. 10/8</strain>
        <tissue evidence="1">Leaf</tissue>
    </source>
</reference>
<dbReference type="Proteomes" id="UP000265520">
    <property type="component" value="Unassembled WGS sequence"/>
</dbReference>
<organism evidence="1 2">
    <name type="scientific">Trifolium medium</name>
    <dbReference type="NCBI Taxonomy" id="97028"/>
    <lineage>
        <taxon>Eukaryota</taxon>
        <taxon>Viridiplantae</taxon>
        <taxon>Streptophyta</taxon>
        <taxon>Embryophyta</taxon>
        <taxon>Tracheophyta</taxon>
        <taxon>Spermatophyta</taxon>
        <taxon>Magnoliopsida</taxon>
        <taxon>eudicotyledons</taxon>
        <taxon>Gunneridae</taxon>
        <taxon>Pentapetalae</taxon>
        <taxon>rosids</taxon>
        <taxon>fabids</taxon>
        <taxon>Fabales</taxon>
        <taxon>Fabaceae</taxon>
        <taxon>Papilionoideae</taxon>
        <taxon>50 kb inversion clade</taxon>
        <taxon>NPAAA clade</taxon>
        <taxon>Hologalegina</taxon>
        <taxon>IRL clade</taxon>
        <taxon>Trifolieae</taxon>
        <taxon>Trifolium</taxon>
    </lineage>
</organism>
<dbReference type="AlphaFoldDB" id="A0A392QVL2"/>
<feature type="non-terminal residue" evidence="1">
    <location>
        <position position="1"/>
    </location>
</feature>
<accession>A0A392QVL2</accession>
<evidence type="ECO:0000313" key="2">
    <source>
        <dbReference type="Proteomes" id="UP000265520"/>
    </source>
</evidence>
<comment type="caution">
    <text evidence="1">The sequence shown here is derived from an EMBL/GenBank/DDBJ whole genome shotgun (WGS) entry which is preliminary data.</text>
</comment>
<keyword evidence="2" id="KW-1185">Reference proteome</keyword>
<name>A0A392QVL2_9FABA</name>